<dbReference type="SUPFAM" id="SSF75217">
    <property type="entry name" value="alpha/beta knot"/>
    <property type="match status" value="1"/>
</dbReference>
<evidence type="ECO:0000256" key="5">
    <source>
        <dbReference type="ARBA" id="ARBA00022694"/>
    </source>
</evidence>
<dbReference type="GO" id="GO:0003723">
    <property type="term" value="F:RNA binding"/>
    <property type="evidence" value="ECO:0007669"/>
    <property type="project" value="InterPro"/>
</dbReference>
<dbReference type="CDD" id="cd18094">
    <property type="entry name" value="SpoU-like_TrmL"/>
    <property type="match status" value="1"/>
</dbReference>
<keyword evidence="4 6" id="KW-0949">S-adenosyl-L-methionine</keyword>
<dbReference type="PANTHER" id="PTHR42971:SF1">
    <property type="entry name" value="TRNA (CYTIDINE(34)-2'-O)-METHYLTRANSFERASE"/>
    <property type="match status" value="1"/>
</dbReference>
<comment type="catalytic activity">
    <reaction evidence="6">
        <text>cytidine(34) in tRNA + S-adenosyl-L-methionine = 2'-O-methylcytidine(34) in tRNA + S-adenosyl-L-homocysteine + H(+)</text>
        <dbReference type="Rhea" id="RHEA:43084"/>
        <dbReference type="Rhea" id="RHEA-COMP:10331"/>
        <dbReference type="Rhea" id="RHEA-COMP:10332"/>
        <dbReference type="ChEBI" id="CHEBI:15378"/>
        <dbReference type="ChEBI" id="CHEBI:57856"/>
        <dbReference type="ChEBI" id="CHEBI:59789"/>
        <dbReference type="ChEBI" id="CHEBI:74495"/>
        <dbReference type="ChEBI" id="CHEBI:82748"/>
        <dbReference type="EC" id="2.1.1.207"/>
    </reaction>
</comment>
<gene>
    <name evidence="6" type="primary">trmL</name>
    <name evidence="9" type="ORF">M2A_2436</name>
</gene>
<evidence type="ECO:0000256" key="6">
    <source>
        <dbReference type="HAMAP-Rule" id="MF_01885"/>
    </source>
</evidence>
<dbReference type="InterPro" id="IPR029026">
    <property type="entry name" value="tRNA_m1G_MTases_N"/>
</dbReference>
<comment type="catalytic activity">
    <reaction evidence="6">
        <text>5-carboxymethylaminomethyluridine(34) in tRNA(Leu) + S-adenosyl-L-methionine = 5-carboxymethylaminomethyl-2'-O-methyluridine(34) in tRNA(Leu) + S-adenosyl-L-homocysteine + H(+)</text>
        <dbReference type="Rhea" id="RHEA:43088"/>
        <dbReference type="Rhea" id="RHEA-COMP:10333"/>
        <dbReference type="Rhea" id="RHEA-COMP:10334"/>
        <dbReference type="ChEBI" id="CHEBI:15378"/>
        <dbReference type="ChEBI" id="CHEBI:57856"/>
        <dbReference type="ChEBI" id="CHEBI:59789"/>
        <dbReference type="ChEBI" id="CHEBI:74508"/>
        <dbReference type="ChEBI" id="CHEBI:74511"/>
        <dbReference type="EC" id="2.1.1.207"/>
    </reaction>
</comment>
<dbReference type="InterPro" id="IPR029028">
    <property type="entry name" value="Alpha/beta_knot_MTases"/>
</dbReference>
<proteinExistence type="inferred from homology"/>
<dbReference type="eggNOG" id="COG0219">
    <property type="taxonomic scope" value="Bacteria"/>
</dbReference>
<accession>A0A081BD19</accession>
<evidence type="ECO:0000256" key="3">
    <source>
        <dbReference type="ARBA" id="ARBA00022679"/>
    </source>
</evidence>
<keyword evidence="10" id="KW-1185">Reference proteome</keyword>
<dbReference type="InterPro" id="IPR016914">
    <property type="entry name" value="TrmL"/>
</dbReference>
<keyword evidence="2 6" id="KW-0489">Methyltransferase</keyword>
<comment type="caution">
    <text evidence="9">The sequence shown here is derived from an EMBL/GenBank/DDBJ whole genome shotgun (WGS) entry which is preliminary data.</text>
</comment>
<sequence length="154" mass="16599">MRLALYQPDIPQNTGTILRLGACLGVPVDIIEPCGFPFSDRGLRRAGMDYVSHAEIRRHADWQAFQDARKPENRLILLTTKAAEPYTGFRFAPGDTLLLGRESAGVPEDVHAAADARLLIPLAPGARSLNVAVAAAMVLGEALRQTQSFPLPGA</sequence>
<dbReference type="Pfam" id="PF00588">
    <property type="entry name" value="SpoU_methylase"/>
    <property type="match status" value="1"/>
</dbReference>
<dbReference type="Gene3D" id="3.40.1280.10">
    <property type="match status" value="1"/>
</dbReference>
<name>A0A081BD19_9HYPH</name>
<keyword evidence="1 6" id="KW-0963">Cytoplasm</keyword>
<protein>
    <recommendedName>
        <fullName evidence="6">tRNA (cytidine(34)-2'-O)-methyltransferase</fullName>
        <ecNumber evidence="6">2.1.1.207</ecNumber>
    </recommendedName>
    <alternativeName>
        <fullName evidence="6">tRNA (cytidine/uridine-2'-O-)-methyltransferase TrmL</fullName>
    </alternativeName>
</protein>
<dbReference type="EC" id="2.1.1.207" evidence="6"/>
<feature type="binding site" evidence="6 7">
    <location>
        <position position="128"/>
    </location>
    <ligand>
        <name>S-adenosyl-L-methionine</name>
        <dbReference type="ChEBI" id="CHEBI:59789"/>
    </ligand>
</feature>
<evidence type="ECO:0000256" key="1">
    <source>
        <dbReference type="ARBA" id="ARBA00022490"/>
    </source>
</evidence>
<feature type="binding site" evidence="6 7">
    <location>
        <position position="120"/>
    </location>
    <ligand>
        <name>S-adenosyl-L-methionine</name>
        <dbReference type="ChEBI" id="CHEBI:59789"/>
    </ligand>
</feature>
<feature type="binding site" evidence="6 7">
    <location>
        <position position="100"/>
    </location>
    <ligand>
        <name>S-adenosyl-L-methionine</name>
        <dbReference type="ChEBI" id="CHEBI:59789"/>
    </ligand>
</feature>
<dbReference type="GO" id="GO:0141102">
    <property type="term" value="F:tRNA (5-carboxymethylaminomethyluridine(34)-2'-O)-methyltransferase activity"/>
    <property type="evidence" value="ECO:0007669"/>
    <property type="project" value="RHEA"/>
</dbReference>
<organism evidence="9 10">
    <name type="scientific">Tepidicaulis marinus</name>
    <dbReference type="NCBI Taxonomy" id="1333998"/>
    <lineage>
        <taxon>Bacteria</taxon>
        <taxon>Pseudomonadati</taxon>
        <taxon>Pseudomonadota</taxon>
        <taxon>Alphaproteobacteria</taxon>
        <taxon>Hyphomicrobiales</taxon>
        <taxon>Parvibaculaceae</taxon>
        <taxon>Tepidicaulis</taxon>
    </lineage>
</organism>
<dbReference type="PIRSF" id="PIRSF029256">
    <property type="entry name" value="SpoU_TrmH_prd"/>
    <property type="match status" value="1"/>
</dbReference>
<comment type="function">
    <text evidence="6">Methylates the ribose at the nucleotide 34 wobble position in the two leucyl isoacceptors tRNA(Leu)(CmAA) and tRNA(Leu)(cmnm5UmAA). Catalyzes the methyl transfer from S-adenosyl-L-methionine to the 2'-OH of the wobble nucleotide.</text>
</comment>
<dbReference type="HAMAP" id="MF_01885">
    <property type="entry name" value="tRNA_methyltr_TrmL"/>
    <property type="match status" value="1"/>
</dbReference>
<comment type="similarity">
    <text evidence="6">Belongs to the class IV-like SAM-binding methyltransferase superfamily. RNA methyltransferase TrmH family. TrmL subfamily.</text>
</comment>
<keyword evidence="5 6" id="KW-0819">tRNA processing</keyword>
<evidence type="ECO:0000313" key="9">
    <source>
        <dbReference type="EMBL" id="GAK45937.1"/>
    </source>
</evidence>
<dbReference type="STRING" id="1333998.M2A_2436"/>
<dbReference type="GO" id="GO:0141098">
    <property type="term" value="F:tRNA (cytidine(34)-2'-O)-methyltransferase activity"/>
    <property type="evidence" value="ECO:0007669"/>
    <property type="project" value="RHEA"/>
</dbReference>
<feature type="binding site" evidence="6 7">
    <location>
        <position position="78"/>
    </location>
    <ligand>
        <name>S-adenosyl-L-methionine</name>
        <dbReference type="ChEBI" id="CHEBI:59789"/>
    </ligand>
</feature>
<dbReference type="InterPro" id="IPR001537">
    <property type="entry name" value="SpoU_MeTrfase"/>
</dbReference>
<evidence type="ECO:0000256" key="7">
    <source>
        <dbReference type="PIRSR" id="PIRSR029256-1"/>
    </source>
</evidence>
<reference evidence="9 10" key="1">
    <citation type="submission" date="2014-07" db="EMBL/GenBank/DDBJ databases">
        <title>Tepidicaulis marinum gen. nov., sp. nov., a novel marine bacterium denitrifying nitrate to nitrous oxide strictly under microaerobic conditions.</title>
        <authorList>
            <person name="Takeuchi M."/>
            <person name="Yamagishi T."/>
            <person name="Kamagata Y."/>
            <person name="Oshima K."/>
            <person name="Hattori M."/>
            <person name="Katayama T."/>
            <person name="Hanada S."/>
            <person name="Tamaki H."/>
            <person name="Marumo K."/>
            <person name="Maeda H."/>
            <person name="Nedachi M."/>
            <person name="Iwasaki W."/>
            <person name="Suwa Y."/>
            <person name="Sakata S."/>
        </authorList>
    </citation>
    <scope>NUCLEOTIDE SEQUENCE [LARGE SCALE GENOMIC DNA]</scope>
    <source>
        <strain evidence="9 10">MA2</strain>
    </source>
</reference>
<evidence type="ECO:0000256" key="2">
    <source>
        <dbReference type="ARBA" id="ARBA00022603"/>
    </source>
</evidence>
<dbReference type="GO" id="GO:0002130">
    <property type="term" value="P:wobble position ribose methylation"/>
    <property type="evidence" value="ECO:0007669"/>
    <property type="project" value="TreeGrafter"/>
</dbReference>
<evidence type="ECO:0000259" key="8">
    <source>
        <dbReference type="Pfam" id="PF00588"/>
    </source>
</evidence>
<feature type="domain" description="tRNA/rRNA methyltransferase SpoU type" evidence="8">
    <location>
        <begin position="2"/>
        <end position="139"/>
    </location>
</feature>
<comment type="subcellular location">
    <subcellularLocation>
        <location evidence="6">Cytoplasm</location>
    </subcellularLocation>
</comment>
<keyword evidence="3 6" id="KW-0808">Transferase</keyword>
<evidence type="ECO:0000313" key="10">
    <source>
        <dbReference type="Proteomes" id="UP000028702"/>
    </source>
</evidence>
<dbReference type="PANTHER" id="PTHR42971">
    <property type="entry name" value="TRNA (CYTIDINE(34)-2'-O)-METHYLTRANSFERASE"/>
    <property type="match status" value="1"/>
</dbReference>
<dbReference type="AlphaFoldDB" id="A0A081BD19"/>
<evidence type="ECO:0000256" key="4">
    <source>
        <dbReference type="ARBA" id="ARBA00022691"/>
    </source>
</evidence>
<dbReference type="Proteomes" id="UP000028702">
    <property type="component" value="Unassembled WGS sequence"/>
</dbReference>
<dbReference type="EMBL" id="BBIO01000013">
    <property type="protein sequence ID" value="GAK45937.1"/>
    <property type="molecule type" value="Genomic_DNA"/>
</dbReference>
<dbReference type="GO" id="GO:0005737">
    <property type="term" value="C:cytoplasm"/>
    <property type="evidence" value="ECO:0007669"/>
    <property type="project" value="UniProtKB-SubCell"/>
</dbReference>
<comment type="subunit">
    <text evidence="6">Homodimer.</text>
</comment>